<dbReference type="InterPro" id="IPR036322">
    <property type="entry name" value="WD40_repeat_dom_sf"/>
</dbReference>
<dbReference type="InterPro" id="IPR050505">
    <property type="entry name" value="WDR55/POC1"/>
</dbReference>
<dbReference type="AlphaFoldDB" id="X0VCQ1"/>
<dbReference type="PANTHER" id="PTHR44019:SF8">
    <property type="entry name" value="POC1 CENTRIOLAR PROTEIN HOMOLOG"/>
    <property type="match status" value="1"/>
</dbReference>
<evidence type="ECO:0000313" key="3">
    <source>
        <dbReference type="EMBL" id="GAG16115.1"/>
    </source>
</evidence>
<dbReference type="PROSITE" id="PS50082">
    <property type="entry name" value="WD_REPEATS_2"/>
    <property type="match status" value="1"/>
</dbReference>
<name>X0VCQ1_9ZZZZ</name>
<dbReference type="SMART" id="SM00320">
    <property type="entry name" value="WD40"/>
    <property type="match status" value="4"/>
</dbReference>
<evidence type="ECO:0000256" key="2">
    <source>
        <dbReference type="ARBA" id="ARBA00022737"/>
    </source>
</evidence>
<organism evidence="3">
    <name type="scientific">marine sediment metagenome</name>
    <dbReference type="NCBI Taxonomy" id="412755"/>
    <lineage>
        <taxon>unclassified sequences</taxon>
        <taxon>metagenomes</taxon>
        <taxon>ecological metagenomes</taxon>
    </lineage>
</organism>
<dbReference type="Gene3D" id="2.130.10.10">
    <property type="entry name" value="YVTN repeat-like/Quinoprotein amine dehydrogenase"/>
    <property type="match status" value="2"/>
</dbReference>
<reference evidence="3" key="1">
    <citation type="journal article" date="2014" name="Front. Microbiol.">
        <title>High frequency of phylogenetically diverse reductive dehalogenase-homologous genes in deep subseafloor sedimentary metagenomes.</title>
        <authorList>
            <person name="Kawai M."/>
            <person name="Futagami T."/>
            <person name="Toyoda A."/>
            <person name="Takaki Y."/>
            <person name="Nishi S."/>
            <person name="Hori S."/>
            <person name="Arai W."/>
            <person name="Tsubouchi T."/>
            <person name="Morono Y."/>
            <person name="Uchiyama I."/>
            <person name="Ito T."/>
            <person name="Fujiyama A."/>
            <person name="Inagaki F."/>
            <person name="Takami H."/>
        </authorList>
    </citation>
    <scope>NUCLEOTIDE SEQUENCE</scope>
    <source>
        <strain evidence="3">Expedition CK06-06</strain>
    </source>
</reference>
<feature type="non-terminal residue" evidence="3">
    <location>
        <position position="255"/>
    </location>
</feature>
<comment type="caution">
    <text evidence="3">The sequence shown here is derived from an EMBL/GenBank/DDBJ whole genome shotgun (WGS) entry which is preliminary data.</text>
</comment>
<dbReference type="PANTHER" id="PTHR44019">
    <property type="entry name" value="WD REPEAT-CONTAINING PROTEIN 55"/>
    <property type="match status" value="1"/>
</dbReference>
<dbReference type="EMBL" id="BARS01039180">
    <property type="protein sequence ID" value="GAG16115.1"/>
    <property type="molecule type" value="Genomic_DNA"/>
</dbReference>
<keyword evidence="2" id="KW-0677">Repeat</keyword>
<evidence type="ECO:0000256" key="1">
    <source>
        <dbReference type="ARBA" id="ARBA00022574"/>
    </source>
</evidence>
<proteinExistence type="predicted"/>
<dbReference type="Pfam" id="PF00400">
    <property type="entry name" value="WD40"/>
    <property type="match status" value="2"/>
</dbReference>
<keyword evidence="1" id="KW-0853">WD repeat</keyword>
<sequence length="255" mass="27039">LLSLDEDITNLNAISFSLDGSRLAAGGQGSLIHIWDADTGERLSDISTDRGSILELFFTPDGSSIRTLAQGGLVTTWDVASGVFLGSIPVACPLDSQIDAEVTADGQITVVACDRIALLRTDDTLENEGVHYSLEDDIIGASGVAINPEGTILAASSSTGVIKLLDLETEEERFTLAGQELLTKGEELRADTRGGLPFYHQAFGYLYPTRASFARALTGIDFSSDGRFLVAAGSDGTVSVYLISIEELMEAGRSR</sequence>
<gene>
    <name evidence="3" type="ORF">S01H1_59866</name>
</gene>
<dbReference type="InterPro" id="IPR001680">
    <property type="entry name" value="WD40_rpt"/>
</dbReference>
<feature type="non-terminal residue" evidence="3">
    <location>
        <position position="1"/>
    </location>
</feature>
<protein>
    <submittedName>
        <fullName evidence="3">Uncharacterized protein</fullName>
    </submittedName>
</protein>
<dbReference type="InterPro" id="IPR015943">
    <property type="entry name" value="WD40/YVTN_repeat-like_dom_sf"/>
</dbReference>
<accession>X0VCQ1</accession>
<dbReference type="SUPFAM" id="SSF50978">
    <property type="entry name" value="WD40 repeat-like"/>
    <property type="match status" value="1"/>
</dbReference>